<organism evidence="1 2">
    <name type="scientific">Ancylostoma caninum</name>
    <name type="common">Dog hookworm</name>
    <dbReference type="NCBI Taxonomy" id="29170"/>
    <lineage>
        <taxon>Eukaryota</taxon>
        <taxon>Metazoa</taxon>
        <taxon>Ecdysozoa</taxon>
        <taxon>Nematoda</taxon>
        <taxon>Chromadorea</taxon>
        <taxon>Rhabditida</taxon>
        <taxon>Rhabditina</taxon>
        <taxon>Rhabditomorpha</taxon>
        <taxon>Strongyloidea</taxon>
        <taxon>Ancylostomatidae</taxon>
        <taxon>Ancylostomatinae</taxon>
        <taxon>Ancylostoma</taxon>
    </lineage>
</organism>
<dbReference type="AlphaFoldDB" id="A0A368F5G9"/>
<evidence type="ECO:0000313" key="1">
    <source>
        <dbReference type="EMBL" id="RCN26259.1"/>
    </source>
</evidence>
<feature type="non-terminal residue" evidence="1">
    <location>
        <position position="127"/>
    </location>
</feature>
<protein>
    <submittedName>
        <fullName evidence="1">Uncharacterized protein</fullName>
    </submittedName>
</protein>
<dbReference type="Proteomes" id="UP000252519">
    <property type="component" value="Unassembled WGS sequence"/>
</dbReference>
<dbReference type="EMBL" id="JOJR01008811">
    <property type="protein sequence ID" value="RCN26259.1"/>
    <property type="molecule type" value="Genomic_DNA"/>
</dbReference>
<keyword evidence="2" id="KW-1185">Reference proteome</keyword>
<feature type="non-terminal residue" evidence="1">
    <location>
        <position position="1"/>
    </location>
</feature>
<gene>
    <name evidence="1" type="ORF">ANCCAN_28015</name>
</gene>
<proteinExistence type="predicted"/>
<name>A0A368F5G9_ANCCA</name>
<accession>A0A368F5G9</accession>
<reference evidence="1 2" key="1">
    <citation type="submission" date="2014-10" db="EMBL/GenBank/DDBJ databases">
        <title>Draft genome of the hookworm Ancylostoma caninum.</title>
        <authorList>
            <person name="Mitreva M."/>
        </authorList>
    </citation>
    <scope>NUCLEOTIDE SEQUENCE [LARGE SCALE GENOMIC DNA]</scope>
    <source>
        <strain evidence="1 2">Baltimore</strain>
    </source>
</reference>
<evidence type="ECO:0000313" key="2">
    <source>
        <dbReference type="Proteomes" id="UP000252519"/>
    </source>
</evidence>
<sequence>LSINNIESEADQIYQIVQPYEKVNEKDLSINNIESEADQIYQIVRPYGEEYEEVSRVDPSFESELDKIYQIVQRNYSEEERSEDGKDAFRGKSFNFNIFIIFDFGNHEEKAEGVSESSLQIDAGNIH</sequence>
<comment type="caution">
    <text evidence="1">The sequence shown here is derived from an EMBL/GenBank/DDBJ whole genome shotgun (WGS) entry which is preliminary data.</text>
</comment>